<accession>A0A0B0PY52</accession>
<evidence type="ECO:0000313" key="2">
    <source>
        <dbReference type="Proteomes" id="UP000032142"/>
    </source>
</evidence>
<dbReference type="EMBL" id="KN453584">
    <property type="protein sequence ID" value="KHG29985.1"/>
    <property type="molecule type" value="Genomic_DNA"/>
</dbReference>
<proteinExistence type="predicted"/>
<keyword evidence="2" id="KW-1185">Reference proteome</keyword>
<protein>
    <submittedName>
        <fullName evidence="1">Uncharacterized protein</fullName>
    </submittedName>
</protein>
<name>A0A0B0PY52_GOSAR</name>
<organism evidence="1 2">
    <name type="scientific">Gossypium arboreum</name>
    <name type="common">Tree cotton</name>
    <name type="synonym">Gossypium nanking</name>
    <dbReference type="NCBI Taxonomy" id="29729"/>
    <lineage>
        <taxon>Eukaryota</taxon>
        <taxon>Viridiplantae</taxon>
        <taxon>Streptophyta</taxon>
        <taxon>Embryophyta</taxon>
        <taxon>Tracheophyta</taxon>
        <taxon>Spermatophyta</taxon>
        <taxon>Magnoliopsida</taxon>
        <taxon>eudicotyledons</taxon>
        <taxon>Gunneridae</taxon>
        <taxon>Pentapetalae</taxon>
        <taxon>rosids</taxon>
        <taxon>malvids</taxon>
        <taxon>Malvales</taxon>
        <taxon>Malvaceae</taxon>
        <taxon>Malvoideae</taxon>
        <taxon>Gossypium</taxon>
    </lineage>
</organism>
<evidence type="ECO:0000313" key="1">
    <source>
        <dbReference type="EMBL" id="KHG29985.1"/>
    </source>
</evidence>
<reference evidence="2" key="1">
    <citation type="submission" date="2014-09" db="EMBL/GenBank/DDBJ databases">
        <authorList>
            <person name="Mudge J."/>
            <person name="Ramaraj T."/>
            <person name="Lindquist I.E."/>
            <person name="Bharti A.K."/>
            <person name="Sundararajan A."/>
            <person name="Cameron C.T."/>
            <person name="Woodward J.E."/>
            <person name="May G.D."/>
            <person name="Brubaker C."/>
            <person name="Broadhvest J."/>
            <person name="Wilkins T.A."/>
        </authorList>
    </citation>
    <scope>NUCLEOTIDE SEQUENCE</scope>
    <source>
        <strain evidence="2">cv. AKA8401</strain>
    </source>
</reference>
<dbReference type="Proteomes" id="UP000032142">
    <property type="component" value="Unassembled WGS sequence"/>
</dbReference>
<sequence>MGFKHKSQESIKDTSFSCRLLDSLKAS</sequence>
<dbReference type="AlphaFoldDB" id="A0A0B0PY52"/>
<gene>
    <name evidence="1" type="ORF">F383_13491</name>
</gene>